<reference evidence="1 2" key="1">
    <citation type="journal article" date="2023" name="Science">
        <title>Complex scaffold remodeling in plant triterpene biosynthesis.</title>
        <authorList>
            <person name="De La Pena R."/>
            <person name="Hodgson H."/>
            <person name="Liu J.C."/>
            <person name="Stephenson M.J."/>
            <person name="Martin A.C."/>
            <person name="Owen C."/>
            <person name="Harkess A."/>
            <person name="Leebens-Mack J."/>
            <person name="Jimenez L.E."/>
            <person name="Osbourn A."/>
            <person name="Sattely E.S."/>
        </authorList>
    </citation>
    <scope>NUCLEOTIDE SEQUENCE [LARGE SCALE GENOMIC DNA]</scope>
    <source>
        <strain evidence="2">cv. JPN11</strain>
        <tissue evidence="1">Leaf</tissue>
    </source>
</reference>
<organism evidence="1 2">
    <name type="scientific">Melia azedarach</name>
    <name type="common">Chinaberry tree</name>
    <dbReference type="NCBI Taxonomy" id="155640"/>
    <lineage>
        <taxon>Eukaryota</taxon>
        <taxon>Viridiplantae</taxon>
        <taxon>Streptophyta</taxon>
        <taxon>Embryophyta</taxon>
        <taxon>Tracheophyta</taxon>
        <taxon>Spermatophyta</taxon>
        <taxon>Magnoliopsida</taxon>
        <taxon>eudicotyledons</taxon>
        <taxon>Gunneridae</taxon>
        <taxon>Pentapetalae</taxon>
        <taxon>rosids</taxon>
        <taxon>malvids</taxon>
        <taxon>Sapindales</taxon>
        <taxon>Meliaceae</taxon>
        <taxon>Melia</taxon>
    </lineage>
</organism>
<evidence type="ECO:0000313" key="2">
    <source>
        <dbReference type="Proteomes" id="UP001164539"/>
    </source>
</evidence>
<dbReference type="EMBL" id="CM051394">
    <property type="protein sequence ID" value="KAJ4727428.1"/>
    <property type="molecule type" value="Genomic_DNA"/>
</dbReference>
<protein>
    <submittedName>
        <fullName evidence="1">Kinase-like protein</fullName>
    </submittedName>
</protein>
<comment type="caution">
    <text evidence="1">The sequence shown here is derived from an EMBL/GenBank/DDBJ whole genome shotgun (WGS) entry which is preliminary data.</text>
</comment>
<proteinExistence type="predicted"/>
<gene>
    <name evidence="1" type="ORF">OWV82_000530</name>
</gene>
<evidence type="ECO:0000313" key="1">
    <source>
        <dbReference type="EMBL" id="KAJ4727428.1"/>
    </source>
</evidence>
<dbReference type="Proteomes" id="UP001164539">
    <property type="component" value="Chromosome 1"/>
</dbReference>
<keyword evidence="2" id="KW-1185">Reference proteome</keyword>
<accession>A0ACC1YV76</accession>
<name>A0ACC1YV76_MELAZ</name>
<sequence>MESSSIEGGEGARKNEKSENNNEGDKALLAKLTDAKSPSKKDMYFRADKIDFKSWDIQLEKHLSRVWSRDREVLPGKKEEWEIDLAKLDIRHEIARGTYGTVYRGVYDGQDVAVKILDWGEDGIATSAETAALRASFRQEVAVWQKLDHPNVTKFIGASMGTTNLKIPSKSATSDYHNSLPSRACCVVVEYLPGGTLKKFLIRNRRKKLAFKVVIQLALDLARGLSYLHSKKIVHRDVKTENMLLDANRTLKIADFGVARVEAQNPRDMTGETGTLGYMAPEVLDGKPYNRKCDVYSFGICIWEIYCCDMPYPDLSFTDVSSAVVSQNLRPDIPRCCPNSLASIMRKCWDANPDKRLEMDEVVRLLEGVDTSKGGGMIPEDQVRGCLCFIPTRGP</sequence>